<dbReference type="InterPro" id="IPR050678">
    <property type="entry name" value="DNA_Partitioning_ATPase"/>
</dbReference>
<dbReference type="InterPro" id="IPR027417">
    <property type="entry name" value="P-loop_NTPase"/>
</dbReference>
<reference evidence="2 3" key="1">
    <citation type="submission" date="2016-11" db="EMBL/GenBank/DDBJ databases">
        <title>Draft Genome Sequences of Nine Cyanobacterial Strains from Diverse Habitats.</title>
        <authorList>
            <person name="Zhu T."/>
            <person name="Hou S."/>
            <person name="Lu X."/>
            <person name="Hess W.R."/>
        </authorList>
    </citation>
    <scope>NUCLEOTIDE SEQUENCE [LARGE SCALE GENOMIC DNA]</scope>
    <source>
        <strain evidence="2 3">NIES-593</strain>
    </source>
</reference>
<keyword evidence="3" id="KW-1185">Reference proteome</keyword>
<dbReference type="RefSeq" id="WP_073598743.1">
    <property type="nucleotide sequence ID" value="NZ_MRCB01000005.1"/>
</dbReference>
<feature type="domain" description="AAA" evidence="1">
    <location>
        <begin position="175"/>
        <end position="336"/>
    </location>
</feature>
<dbReference type="EMBL" id="MRCB01000005">
    <property type="protein sequence ID" value="OKH24794.1"/>
    <property type="molecule type" value="Genomic_DNA"/>
</dbReference>
<name>A0A1U7HML2_9CYAN</name>
<comment type="caution">
    <text evidence="2">The sequence shown here is derived from an EMBL/GenBank/DDBJ whole genome shotgun (WGS) entry which is preliminary data.</text>
</comment>
<proteinExistence type="predicted"/>
<dbReference type="PANTHER" id="PTHR13696:SF99">
    <property type="entry name" value="COBYRINIC ACID AC-DIAMIDE SYNTHASE"/>
    <property type="match status" value="1"/>
</dbReference>
<sequence>MIRDIEWNHILDSISNDAHEAIIRNDFVEPFLTALGFTKTEWFPEFMTGKGADSVDYAARKNSVGDIFRDTKTNPYVLIEVKGRRTVAGAQINLANGTSKYKETKEQIKRYLLSPKCQTARWGIITNATHIQLFRRHEKVIVPATSNYLIKKDNIAQIVSQIKNLIDNPPRALSVCVYNDKGGVGKTTTVANLAAILAHLGKKVLVIDFDPQQGDLTASLRKQEGKVKLSDCLINHKIDIHNTIQKFQVKFKNPPTLKNIFDLIPSDSALEKYMEPGEQAKIQGGSARLKRLIEPLLEEYDYIIFDCPTNWTFFSQSCVYASDVVLIPTQHNNFASLKNSQKVIQKYIPEIRDKRDDGRPVALPIFFNHHKPTDAAMKRTHDFIQSLLTTSSGGINKDLLPYYYPKASLGSFDKSIFSIPEYAIVASAGFSGIPAALTHKIAHASYLALAKEYFL</sequence>
<dbReference type="STRING" id="1921803.NIES593_06135"/>
<dbReference type="SUPFAM" id="SSF52540">
    <property type="entry name" value="P-loop containing nucleoside triphosphate hydrolases"/>
    <property type="match status" value="1"/>
</dbReference>
<dbReference type="CDD" id="cd02042">
    <property type="entry name" value="ParAB_family"/>
    <property type="match status" value="1"/>
</dbReference>
<evidence type="ECO:0000259" key="1">
    <source>
        <dbReference type="Pfam" id="PF13614"/>
    </source>
</evidence>
<accession>A0A1U7HML2</accession>
<gene>
    <name evidence="2" type="ORF">NIES593_06135</name>
</gene>
<dbReference type="PANTHER" id="PTHR13696">
    <property type="entry name" value="P-LOOP CONTAINING NUCLEOSIDE TRIPHOSPHATE HYDROLASE"/>
    <property type="match status" value="1"/>
</dbReference>
<dbReference type="Pfam" id="PF13614">
    <property type="entry name" value="AAA_31"/>
    <property type="match status" value="1"/>
</dbReference>
<protein>
    <submittedName>
        <fullName evidence="2">Cobyrinic acid a,c-diamide synthase</fullName>
    </submittedName>
</protein>
<dbReference type="Proteomes" id="UP000186868">
    <property type="component" value="Unassembled WGS sequence"/>
</dbReference>
<dbReference type="Gene3D" id="3.40.50.300">
    <property type="entry name" value="P-loop containing nucleotide triphosphate hydrolases"/>
    <property type="match status" value="1"/>
</dbReference>
<organism evidence="2 3">
    <name type="scientific">Hydrococcus rivularis NIES-593</name>
    <dbReference type="NCBI Taxonomy" id="1921803"/>
    <lineage>
        <taxon>Bacteria</taxon>
        <taxon>Bacillati</taxon>
        <taxon>Cyanobacteriota</taxon>
        <taxon>Cyanophyceae</taxon>
        <taxon>Pleurocapsales</taxon>
        <taxon>Hydrococcaceae</taxon>
        <taxon>Hydrococcus</taxon>
    </lineage>
</organism>
<evidence type="ECO:0000313" key="2">
    <source>
        <dbReference type="EMBL" id="OKH24794.1"/>
    </source>
</evidence>
<evidence type="ECO:0000313" key="3">
    <source>
        <dbReference type="Proteomes" id="UP000186868"/>
    </source>
</evidence>
<dbReference type="OrthoDB" id="9815116at2"/>
<dbReference type="AlphaFoldDB" id="A0A1U7HML2"/>
<dbReference type="InterPro" id="IPR025669">
    <property type="entry name" value="AAA_dom"/>
</dbReference>